<accession>A0A1G4V523</accession>
<evidence type="ECO:0000313" key="2">
    <source>
        <dbReference type="EMBL" id="QNJ91712.1"/>
    </source>
</evidence>
<proteinExistence type="predicted"/>
<protein>
    <submittedName>
        <fullName evidence="3">Uncharacterized protein</fullName>
    </submittedName>
</protein>
<dbReference type="KEGG" id="mflu:HZU40_26580"/>
<name>A0A1G4V523_9MYCO</name>
<dbReference type="AlphaFoldDB" id="A0A1G4V523"/>
<gene>
    <name evidence="2" type="ORF">HZU40_26580</name>
    <name evidence="3" type="ORF">SAMN02799620_00239</name>
</gene>
<dbReference type="Proteomes" id="UP000199707">
    <property type="component" value="Unassembled WGS sequence"/>
</dbReference>
<evidence type="ECO:0000313" key="5">
    <source>
        <dbReference type="Proteomes" id="UP000515498"/>
    </source>
</evidence>
<dbReference type="RefSeq" id="WP_170847051.1">
    <property type="nucleotide sequence ID" value="NZ_CP059894.1"/>
</dbReference>
<reference evidence="2 5" key="3">
    <citation type="submission" date="2020-07" db="EMBL/GenBank/DDBJ databases">
        <title>Draft genome sequence of four isobutane-metabolizing strains capable of cometabolically degrading diverse ether contaminants.</title>
        <authorList>
            <person name="Chen W."/>
            <person name="Faulkner N."/>
            <person name="Smith C."/>
            <person name="Hyman M."/>
        </authorList>
    </citation>
    <scope>NUCLEOTIDE SEQUENCE [LARGE SCALE GENOMIC DNA]</scope>
    <source>
        <strain evidence="2 5">2A</strain>
    </source>
</reference>
<reference evidence="3" key="2">
    <citation type="submission" date="2016-10" db="EMBL/GenBank/DDBJ databases">
        <authorList>
            <person name="de Groot N.N."/>
        </authorList>
    </citation>
    <scope>NUCLEOTIDE SEQUENCE [LARGE SCALE GENOMIC DNA]</scope>
    <source>
        <strain evidence="3">UNC267MFSha1.1M11</strain>
    </source>
</reference>
<feature type="region of interest" description="Disordered" evidence="1">
    <location>
        <begin position="1"/>
        <end position="22"/>
    </location>
</feature>
<organism evidence="3 4">
    <name type="scientific">Mycolicibacterium fluoranthenivorans</name>
    <dbReference type="NCBI Taxonomy" id="258505"/>
    <lineage>
        <taxon>Bacteria</taxon>
        <taxon>Bacillati</taxon>
        <taxon>Actinomycetota</taxon>
        <taxon>Actinomycetes</taxon>
        <taxon>Mycobacteriales</taxon>
        <taxon>Mycobacteriaceae</taxon>
        <taxon>Mycolicibacterium</taxon>
    </lineage>
</organism>
<evidence type="ECO:0000256" key="1">
    <source>
        <dbReference type="SAM" id="MobiDB-lite"/>
    </source>
</evidence>
<sequence length="54" mass="5750">MRSGSAPQTPDATGDDGTTPSISTVAVISCSRIGMTANPPSFSIVGWFRPRRRR</sequence>
<reference evidence="4" key="1">
    <citation type="submission" date="2016-10" db="EMBL/GenBank/DDBJ databases">
        <authorList>
            <person name="Varghese N."/>
            <person name="Submissions S."/>
        </authorList>
    </citation>
    <scope>NUCLEOTIDE SEQUENCE [LARGE SCALE GENOMIC DNA]</scope>
    <source>
        <strain evidence="4">UNC267MFSha1.1M11</strain>
    </source>
</reference>
<dbReference type="EMBL" id="CP059894">
    <property type="protein sequence ID" value="QNJ91712.1"/>
    <property type="molecule type" value="Genomic_DNA"/>
</dbReference>
<dbReference type="PROSITE" id="PS51257">
    <property type="entry name" value="PROKAR_LIPOPROTEIN"/>
    <property type="match status" value="1"/>
</dbReference>
<evidence type="ECO:0000313" key="3">
    <source>
        <dbReference type="EMBL" id="SCX01304.1"/>
    </source>
</evidence>
<feature type="compositionally biased region" description="Low complexity" evidence="1">
    <location>
        <begin position="9"/>
        <end position="20"/>
    </location>
</feature>
<dbReference type="EMBL" id="FMUB01000001">
    <property type="protein sequence ID" value="SCX01304.1"/>
    <property type="molecule type" value="Genomic_DNA"/>
</dbReference>
<evidence type="ECO:0000313" key="4">
    <source>
        <dbReference type="Proteomes" id="UP000199707"/>
    </source>
</evidence>
<dbReference type="Proteomes" id="UP000515498">
    <property type="component" value="Chromosome"/>
</dbReference>